<evidence type="ECO:0000313" key="2">
    <source>
        <dbReference type="Proteomes" id="UP001239167"/>
    </source>
</evidence>
<proteinExistence type="predicted"/>
<name>A0ABT9Y6R5_9FIRM</name>
<sequence length="71" mass="8367">MNRLKGGFPILKLFSDVEKNKNELEEILLRVRTDEIIYRQKNEIEIANRLKLLENQLNIAVKNLNDAMTLK</sequence>
<reference evidence="1 2" key="1">
    <citation type="submission" date="2023-07" db="EMBL/GenBank/DDBJ databases">
        <title>Genomic Encyclopedia of Type Strains, Phase IV (KMG-IV): sequencing the most valuable type-strain genomes for metagenomic binning, comparative biology and taxonomic classification.</title>
        <authorList>
            <person name="Goeker M."/>
        </authorList>
    </citation>
    <scope>NUCLEOTIDE SEQUENCE [LARGE SCALE GENOMIC DNA]</scope>
    <source>
        <strain evidence="1 2">DSM 16980</strain>
    </source>
</reference>
<organism evidence="1 2">
    <name type="scientific">Pectinatus haikarae</name>
    <dbReference type="NCBI Taxonomy" id="349096"/>
    <lineage>
        <taxon>Bacteria</taxon>
        <taxon>Bacillati</taxon>
        <taxon>Bacillota</taxon>
        <taxon>Negativicutes</taxon>
        <taxon>Selenomonadales</taxon>
        <taxon>Selenomonadaceae</taxon>
        <taxon>Pectinatus</taxon>
    </lineage>
</organism>
<accession>A0ABT9Y6R5</accession>
<keyword evidence="2" id="KW-1185">Reference proteome</keyword>
<dbReference type="Proteomes" id="UP001239167">
    <property type="component" value="Unassembled WGS sequence"/>
</dbReference>
<evidence type="ECO:0000313" key="1">
    <source>
        <dbReference type="EMBL" id="MDQ0203338.1"/>
    </source>
</evidence>
<dbReference type="EMBL" id="JAUSUE010000005">
    <property type="protein sequence ID" value="MDQ0203338.1"/>
    <property type="molecule type" value="Genomic_DNA"/>
</dbReference>
<protein>
    <submittedName>
        <fullName evidence="1">Uncharacterized protein</fullName>
    </submittedName>
</protein>
<gene>
    <name evidence="1" type="ORF">J2S01_001054</name>
</gene>
<comment type="caution">
    <text evidence="1">The sequence shown here is derived from an EMBL/GenBank/DDBJ whole genome shotgun (WGS) entry which is preliminary data.</text>
</comment>
<dbReference type="RefSeq" id="WP_196604163.1">
    <property type="nucleotide sequence ID" value="NZ_CP116940.1"/>
</dbReference>